<dbReference type="AlphaFoldDB" id="A0A2V1GW99"/>
<comment type="pathway">
    <text evidence="2">Lipid metabolism; fatty acid beta-oxidation.</text>
</comment>
<evidence type="ECO:0000256" key="7">
    <source>
        <dbReference type="ARBA" id="ARBA00039545"/>
    </source>
</evidence>
<organism evidence="11 12">
    <name type="scientific">Pelagibaculum spongiae</name>
    <dbReference type="NCBI Taxonomy" id="2080658"/>
    <lineage>
        <taxon>Bacteria</taxon>
        <taxon>Pseudomonadati</taxon>
        <taxon>Pseudomonadota</taxon>
        <taxon>Gammaproteobacteria</taxon>
        <taxon>Oceanospirillales</taxon>
        <taxon>Pelagibaculum</taxon>
    </lineage>
</organism>
<dbReference type="Pfam" id="PF00501">
    <property type="entry name" value="AMP-binding"/>
    <property type="match status" value="1"/>
</dbReference>
<comment type="similarity">
    <text evidence="3">Belongs to the ATP-dependent AMP-binding enzyme family.</text>
</comment>
<dbReference type="Gene3D" id="3.30.300.30">
    <property type="match status" value="1"/>
</dbReference>
<dbReference type="FunFam" id="3.40.50.12780:FF:000003">
    <property type="entry name" value="Long-chain-fatty-acid--CoA ligase FadD"/>
    <property type="match status" value="1"/>
</dbReference>
<dbReference type="Pfam" id="PF13193">
    <property type="entry name" value="AMP-binding_C"/>
    <property type="match status" value="1"/>
</dbReference>
<dbReference type="InterPro" id="IPR025110">
    <property type="entry name" value="AMP-bd_C"/>
</dbReference>
<dbReference type="Proteomes" id="UP000244906">
    <property type="component" value="Unassembled WGS sequence"/>
</dbReference>
<comment type="subcellular location">
    <subcellularLocation>
        <location evidence="1">Membrane</location>
        <topology evidence="1">Peripheral membrane protein</topology>
    </subcellularLocation>
</comment>
<dbReference type="PROSITE" id="PS00455">
    <property type="entry name" value="AMP_BINDING"/>
    <property type="match status" value="1"/>
</dbReference>
<dbReference type="CDD" id="cd05936">
    <property type="entry name" value="FC-FACS_FadD_like"/>
    <property type="match status" value="1"/>
</dbReference>
<dbReference type="InterPro" id="IPR045851">
    <property type="entry name" value="AMP-bd_C_sf"/>
</dbReference>
<sequence length="561" mass="62160">MQADFWNGRRAPGVPDHLEASEFASITELFEDSCRKFANRPAYWNIGVTISYRQLDQLSKDFAAWLQNRTDLKPGDRIAIQMPNMIQFPIAVFGALRAGLVITPTNPLYTAAEMRHQFKDSGAKALVFMNTFGHSVEQVLKETEIEQLIVAELGDMQPSFFKRTALNFAVKHVKKLVKPYNLPQAVSFRDVLSAGENLPFTPVKNTENDIAILQYTGGTTGVAKGAMLSHGNLLANMQQMKAMTSQLDQHGKPLQIPGEESAICPLPLYHIFAFTVHCLCMTAMGNKNILVTNPRDTSMFIKIMSRHKFTGISGVNTLYISLLNHPDIHKVDFSHLRLALAGGMALSRDTSIRFHQLTGAEIVEGYGLTECAPIVSCNPLGDFCQRGTVGLPAPGTELKVIDEDGKILELGERGELCVRGPQVMKGYWNRPEATAEVIDSESWLHTGDVGVIDHDGYIRIVDRIKDIIIVSGFNVYPNEIEDLVNRHPKVVCSAAVGVNDDLTGEAVQLFVQSQDASLTEAELKTWCASELTGYKRPKKIKIVDELPMTPVGKVLRRLLRE</sequence>
<evidence type="ECO:0000313" key="12">
    <source>
        <dbReference type="Proteomes" id="UP000244906"/>
    </source>
</evidence>
<dbReference type="EC" id="6.2.1.3" evidence="6"/>
<feature type="domain" description="AMP-dependent synthetase/ligase" evidence="9">
    <location>
        <begin position="30"/>
        <end position="428"/>
    </location>
</feature>
<proteinExistence type="inferred from homology"/>
<protein>
    <recommendedName>
        <fullName evidence="7">Long-chain-fatty-acid--CoA ligase</fullName>
        <ecNumber evidence="6">6.2.1.3</ecNumber>
    </recommendedName>
    <alternativeName>
        <fullName evidence="8">Long-chain acyl-CoA synthetase</fullName>
    </alternativeName>
</protein>
<dbReference type="Gene3D" id="3.40.50.12780">
    <property type="entry name" value="N-terminal domain of ligase-like"/>
    <property type="match status" value="1"/>
</dbReference>
<reference evidence="11 12" key="1">
    <citation type="submission" date="2018-04" db="EMBL/GenBank/DDBJ databases">
        <title>Thalassorhabdus spongiae gen. nov., sp. nov., isolated from a marine sponge in South-West Iceland.</title>
        <authorList>
            <person name="Knobloch S."/>
            <person name="Daussin A."/>
            <person name="Johannsson R."/>
            <person name="Marteinsson V.T."/>
        </authorList>
    </citation>
    <scope>NUCLEOTIDE SEQUENCE [LARGE SCALE GENOMIC DNA]</scope>
    <source>
        <strain evidence="11 12">Hp12</strain>
    </source>
</reference>
<comment type="caution">
    <text evidence="11">The sequence shown here is derived from an EMBL/GenBank/DDBJ whole genome shotgun (WGS) entry which is preliminary data.</text>
</comment>
<evidence type="ECO:0000256" key="5">
    <source>
        <dbReference type="ARBA" id="ARBA00023136"/>
    </source>
</evidence>
<keyword evidence="5" id="KW-0472">Membrane</keyword>
<evidence type="ECO:0000256" key="6">
    <source>
        <dbReference type="ARBA" id="ARBA00026121"/>
    </source>
</evidence>
<dbReference type="EMBL" id="QDDL01000002">
    <property type="protein sequence ID" value="PVZ70685.1"/>
    <property type="molecule type" value="Genomic_DNA"/>
</dbReference>
<evidence type="ECO:0000256" key="1">
    <source>
        <dbReference type="ARBA" id="ARBA00004170"/>
    </source>
</evidence>
<dbReference type="SUPFAM" id="SSF56801">
    <property type="entry name" value="Acetyl-CoA synthetase-like"/>
    <property type="match status" value="1"/>
</dbReference>
<keyword evidence="4 11" id="KW-0436">Ligase</keyword>
<feature type="domain" description="AMP-binding enzyme C-terminal" evidence="10">
    <location>
        <begin position="479"/>
        <end position="553"/>
    </location>
</feature>
<evidence type="ECO:0000256" key="8">
    <source>
        <dbReference type="ARBA" id="ARBA00042773"/>
    </source>
</evidence>
<evidence type="ECO:0000259" key="9">
    <source>
        <dbReference type="Pfam" id="PF00501"/>
    </source>
</evidence>
<dbReference type="RefSeq" id="WP_116686756.1">
    <property type="nucleotide sequence ID" value="NZ_CAWNYD010000002.1"/>
</dbReference>
<gene>
    <name evidence="11" type="ORF">DC094_07290</name>
</gene>
<dbReference type="InterPro" id="IPR020845">
    <property type="entry name" value="AMP-binding_CS"/>
</dbReference>
<evidence type="ECO:0000256" key="4">
    <source>
        <dbReference type="ARBA" id="ARBA00022598"/>
    </source>
</evidence>
<evidence type="ECO:0000256" key="3">
    <source>
        <dbReference type="ARBA" id="ARBA00006432"/>
    </source>
</evidence>
<evidence type="ECO:0000256" key="2">
    <source>
        <dbReference type="ARBA" id="ARBA00005005"/>
    </source>
</evidence>
<accession>A0A2V1GW99</accession>
<dbReference type="GO" id="GO:0016020">
    <property type="term" value="C:membrane"/>
    <property type="evidence" value="ECO:0007669"/>
    <property type="project" value="UniProtKB-SubCell"/>
</dbReference>
<name>A0A2V1GW99_9GAMM</name>
<dbReference type="GO" id="GO:0004467">
    <property type="term" value="F:long-chain fatty acid-CoA ligase activity"/>
    <property type="evidence" value="ECO:0007669"/>
    <property type="project" value="UniProtKB-EC"/>
</dbReference>
<dbReference type="OrthoDB" id="9761989at2"/>
<dbReference type="InterPro" id="IPR042099">
    <property type="entry name" value="ANL_N_sf"/>
</dbReference>
<dbReference type="InterPro" id="IPR050237">
    <property type="entry name" value="ATP-dep_AMP-bd_enzyme"/>
</dbReference>
<dbReference type="InterPro" id="IPR000873">
    <property type="entry name" value="AMP-dep_synth/lig_dom"/>
</dbReference>
<dbReference type="PANTHER" id="PTHR43767:SF8">
    <property type="entry name" value="LONG-CHAIN-FATTY-ACID--COA LIGASE"/>
    <property type="match status" value="1"/>
</dbReference>
<evidence type="ECO:0000259" key="10">
    <source>
        <dbReference type="Pfam" id="PF13193"/>
    </source>
</evidence>
<dbReference type="PANTHER" id="PTHR43767">
    <property type="entry name" value="LONG-CHAIN-FATTY-ACID--COA LIGASE"/>
    <property type="match status" value="1"/>
</dbReference>
<keyword evidence="12" id="KW-1185">Reference proteome</keyword>
<evidence type="ECO:0000313" key="11">
    <source>
        <dbReference type="EMBL" id="PVZ70685.1"/>
    </source>
</evidence>